<dbReference type="RefSeq" id="WP_214057718.1">
    <property type="nucleotide sequence ID" value="NZ_BAAAHS010000037.1"/>
</dbReference>
<keyword evidence="2" id="KW-1185">Reference proteome</keyword>
<protein>
    <submittedName>
        <fullName evidence="1">Uncharacterized protein</fullName>
    </submittedName>
</protein>
<dbReference type="Proteomes" id="UP000679307">
    <property type="component" value="Chromosome"/>
</dbReference>
<dbReference type="EMBL" id="CP075371">
    <property type="protein sequence ID" value="QVT78086.1"/>
    <property type="molecule type" value="Genomic_DNA"/>
</dbReference>
<gene>
    <name evidence="1" type="ORF">ENKNEFLB_00458</name>
</gene>
<name>A0ABX8ECX5_9ACTN</name>
<evidence type="ECO:0000313" key="2">
    <source>
        <dbReference type="Proteomes" id="UP000679307"/>
    </source>
</evidence>
<sequence length="106" mass="11624">MTDLSGFEGRLDELTTRVLMPLRGDKSLDGQALTELEELVQEIGDSGAVAETIPTAFAGKLWFVFYAMHDEADHARAEAGAIRRAAAGYQEALRVAIFGPWWGRGR</sequence>
<evidence type="ECO:0000313" key="1">
    <source>
        <dbReference type="EMBL" id="QVT78086.1"/>
    </source>
</evidence>
<organism evidence="1 2">
    <name type="scientific">Nocardioides aquaticus</name>
    <dbReference type="NCBI Taxonomy" id="160826"/>
    <lineage>
        <taxon>Bacteria</taxon>
        <taxon>Bacillati</taxon>
        <taxon>Actinomycetota</taxon>
        <taxon>Actinomycetes</taxon>
        <taxon>Propionibacteriales</taxon>
        <taxon>Nocardioidaceae</taxon>
        <taxon>Nocardioides</taxon>
    </lineage>
</organism>
<reference evidence="1 2" key="1">
    <citation type="submission" date="2021-05" db="EMBL/GenBank/DDBJ databases">
        <title>Complete genome of Nocardioides aquaticus KCTC 9944T isolated from meromictic and hypersaline Ekho Lake, Antarctica.</title>
        <authorList>
            <person name="Hwang K."/>
            <person name="Kim K.M."/>
            <person name="Choe H."/>
        </authorList>
    </citation>
    <scope>NUCLEOTIDE SEQUENCE [LARGE SCALE GENOMIC DNA]</scope>
    <source>
        <strain evidence="1 2">KCTC 9944</strain>
    </source>
</reference>
<accession>A0ABX8ECX5</accession>
<proteinExistence type="predicted"/>